<keyword evidence="3" id="KW-1185">Reference proteome</keyword>
<dbReference type="Proteomes" id="UP000313359">
    <property type="component" value="Unassembled WGS sequence"/>
</dbReference>
<gene>
    <name evidence="2" type="ORF">L227DRAFT_253127</name>
</gene>
<evidence type="ECO:0000256" key="1">
    <source>
        <dbReference type="SAM" id="SignalP"/>
    </source>
</evidence>
<evidence type="ECO:0000313" key="3">
    <source>
        <dbReference type="Proteomes" id="UP000313359"/>
    </source>
</evidence>
<protein>
    <submittedName>
        <fullName evidence="2">Uncharacterized protein</fullName>
    </submittedName>
</protein>
<reference evidence="2" key="1">
    <citation type="journal article" date="2018" name="Genome Biol. Evol.">
        <title>Genomics and development of Lentinus tigrinus, a white-rot wood-decaying mushroom with dimorphic fruiting bodies.</title>
        <authorList>
            <person name="Wu B."/>
            <person name="Xu Z."/>
            <person name="Knudson A."/>
            <person name="Carlson A."/>
            <person name="Chen N."/>
            <person name="Kovaka S."/>
            <person name="LaButti K."/>
            <person name="Lipzen A."/>
            <person name="Pennachio C."/>
            <person name="Riley R."/>
            <person name="Schakwitz W."/>
            <person name="Umezawa K."/>
            <person name="Ohm R.A."/>
            <person name="Grigoriev I.V."/>
            <person name="Nagy L.G."/>
            <person name="Gibbons J."/>
            <person name="Hibbett D."/>
        </authorList>
    </citation>
    <scope>NUCLEOTIDE SEQUENCE [LARGE SCALE GENOMIC DNA]</scope>
    <source>
        <strain evidence="2">ALCF2SS1-6</strain>
    </source>
</reference>
<proteinExistence type="predicted"/>
<sequence length="85" mass="9658">MVLCCKSAWSPLFFALTWDWLDRADSFEGVHVETTDGVTWLPYGVAETRAFTERTDCTAALPQAGAGTGRDICRPNPWRTDWLRY</sequence>
<feature type="chain" id="PRO_5023098569" evidence="1">
    <location>
        <begin position="27"/>
        <end position="85"/>
    </location>
</feature>
<dbReference type="EMBL" id="ML122287">
    <property type="protein sequence ID" value="RPD56507.1"/>
    <property type="molecule type" value="Genomic_DNA"/>
</dbReference>
<name>A0A5C2RZL7_9APHY</name>
<feature type="signal peptide" evidence="1">
    <location>
        <begin position="1"/>
        <end position="26"/>
    </location>
</feature>
<organism evidence="2 3">
    <name type="scientific">Lentinus tigrinus ALCF2SS1-6</name>
    <dbReference type="NCBI Taxonomy" id="1328759"/>
    <lineage>
        <taxon>Eukaryota</taxon>
        <taxon>Fungi</taxon>
        <taxon>Dikarya</taxon>
        <taxon>Basidiomycota</taxon>
        <taxon>Agaricomycotina</taxon>
        <taxon>Agaricomycetes</taxon>
        <taxon>Polyporales</taxon>
        <taxon>Polyporaceae</taxon>
        <taxon>Lentinus</taxon>
    </lineage>
</organism>
<accession>A0A5C2RZL7</accession>
<keyword evidence="1" id="KW-0732">Signal</keyword>
<dbReference type="AlphaFoldDB" id="A0A5C2RZL7"/>
<evidence type="ECO:0000313" key="2">
    <source>
        <dbReference type="EMBL" id="RPD56507.1"/>
    </source>
</evidence>